<dbReference type="EMBL" id="MSFK01000005">
    <property type="protein sequence ID" value="PWY94307.1"/>
    <property type="molecule type" value="Genomic_DNA"/>
</dbReference>
<accession>A0A317X9K8</accession>
<feature type="compositionally biased region" description="Low complexity" evidence="1">
    <location>
        <begin position="154"/>
        <end position="172"/>
    </location>
</feature>
<dbReference type="STRING" id="1450535.A0A317X9K8"/>
<proteinExistence type="predicted"/>
<comment type="caution">
    <text evidence="2">The sequence shown here is derived from an EMBL/GenBank/DDBJ whole genome shotgun (WGS) entry which is preliminary data.</text>
</comment>
<feature type="compositionally biased region" description="Basic and acidic residues" evidence="1">
    <location>
        <begin position="502"/>
        <end position="514"/>
    </location>
</feature>
<feature type="compositionally biased region" description="Polar residues" evidence="1">
    <location>
        <begin position="267"/>
        <end position="287"/>
    </location>
</feature>
<evidence type="ECO:0008006" key="4">
    <source>
        <dbReference type="Google" id="ProtNLM"/>
    </source>
</evidence>
<protein>
    <recommendedName>
        <fullName evidence="4">Solid-state culture expressed protein</fullName>
    </recommendedName>
</protein>
<feature type="compositionally biased region" description="Polar residues" evidence="1">
    <location>
        <begin position="518"/>
        <end position="538"/>
    </location>
</feature>
<sequence>METINDTFTNASNSLWSEVHPTQTPDNPYSSQHGDEPLSGIQGKGTATDPYDAGNRDEQPGAPTTKENTAVIPEALSSIHVDHARNPKSPSNADFGPKNVFIDEPSRERKTNYLGGNTTSSGTKLVPSHVGVPEQRTQRSAYGQGSPYPQTQKGGDTAGSSSGTTGAYAYSGQGISYPQAPKGGDTAGTSSGTTGAYAYSGQGVPYTPKGGDLADSSSTTSVYSDQESAYPPENKDLAGSSSATSGAYAYSGQVGQDTLAVRDSKFKNQGSKEQSSPSGGRASQTMLDNAGAPSFQKERDYAGPVMAERVTDKQGPKSKIDSAGAGSLQKDKESASPMMAEAAVDKNKIDSAATGSLPRERGSLSPRTAEGATNKQGAMDKIDSARNLQQDKKETASKSIPAGANGVPTTENKMSDKESELQQKARASTYKPSMDKSTGGGGGIVDSTPTTSNKQETTNGSTSQEQKGKDAATAGDSETKVPRNNKVSEEALRGPQTPAPREPYEFEKRLDQRRTSRSKQATDTVKGSSENAQQQGKESSSSSSHHSHNPMTTLKEKVSKVLHHSSSNKS</sequence>
<feature type="compositionally biased region" description="Low complexity" evidence="1">
    <location>
        <begin position="183"/>
        <end position="201"/>
    </location>
</feature>
<feature type="compositionally biased region" description="Basic and acidic residues" evidence="1">
    <location>
        <begin position="378"/>
        <end position="396"/>
    </location>
</feature>
<evidence type="ECO:0000313" key="3">
    <source>
        <dbReference type="Proteomes" id="UP000246702"/>
    </source>
</evidence>
<keyword evidence="3" id="KW-1185">Reference proteome</keyword>
<evidence type="ECO:0000256" key="1">
    <source>
        <dbReference type="SAM" id="MobiDB-lite"/>
    </source>
</evidence>
<feature type="compositionally biased region" description="Polar residues" evidence="1">
    <location>
        <begin position="114"/>
        <end position="123"/>
    </location>
</feature>
<dbReference type="Proteomes" id="UP000246702">
    <property type="component" value="Unassembled WGS sequence"/>
</dbReference>
<dbReference type="OrthoDB" id="5388207at2759"/>
<feature type="region of interest" description="Disordered" evidence="1">
    <location>
        <begin position="1"/>
        <end position="570"/>
    </location>
</feature>
<gene>
    <name evidence="2" type="ORF">BO94DRAFT_328064</name>
</gene>
<feature type="compositionally biased region" description="Low complexity" evidence="1">
    <location>
        <begin position="238"/>
        <end position="252"/>
    </location>
</feature>
<dbReference type="AlphaFoldDB" id="A0A317X9K8"/>
<feature type="compositionally biased region" description="Polar residues" evidence="1">
    <location>
        <begin position="1"/>
        <end position="32"/>
    </location>
</feature>
<feature type="compositionally biased region" description="Basic and acidic residues" evidence="1">
    <location>
        <begin position="477"/>
        <end position="492"/>
    </location>
</feature>
<dbReference type="RefSeq" id="XP_025471068.1">
    <property type="nucleotide sequence ID" value="XM_025606954.1"/>
</dbReference>
<feature type="compositionally biased region" description="Basic and acidic residues" evidence="1">
    <location>
        <begin position="413"/>
        <end position="423"/>
    </location>
</feature>
<name>A0A317X9K8_9EURO</name>
<organism evidence="2 3">
    <name type="scientific">Aspergillus sclerotioniger CBS 115572</name>
    <dbReference type="NCBI Taxonomy" id="1450535"/>
    <lineage>
        <taxon>Eukaryota</taxon>
        <taxon>Fungi</taxon>
        <taxon>Dikarya</taxon>
        <taxon>Ascomycota</taxon>
        <taxon>Pezizomycotina</taxon>
        <taxon>Eurotiomycetes</taxon>
        <taxon>Eurotiomycetidae</taxon>
        <taxon>Eurotiales</taxon>
        <taxon>Aspergillaceae</taxon>
        <taxon>Aspergillus</taxon>
        <taxon>Aspergillus subgen. Circumdati</taxon>
    </lineage>
</organism>
<feature type="compositionally biased region" description="Polar residues" evidence="1">
    <location>
        <begin position="447"/>
        <end position="465"/>
    </location>
</feature>
<evidence type="ECO:0000313" key="2">
    <source>
        <dbReference type="EMBL" id="PWY94307.1"/>
    </source>
</evidence>
<feature type="compositionally biased region" description="Polar residues" evidence="1">
    <location>
        <begin position="138"/>
        <end position="153"/>
    </location>
</feature>
<dbReference type="GeneID" id="37109097"/>
<feature type="compositionally biased region" description="Polar residues" evidence="1">
    <location>
        <begin position="215"/>
        <end position="227"/>
    </location>
</feature>
<reference evidence="2 3" key="1">
    <citation type="submission" date="2016-12" db="EMBL/GenBank/DDBJ databases">
        <title>The genomes of Aspergillus section Nigri reveals drivers in fungal speciation.</title>
        <authorList>
            <consortium name="DOE Joint Genome Institute"/>
            <person name="Vesth T.C."/>
            <person name="Nybo J."/>
            <person name="Theobald S."/>
            <person name="Brandl J."/>
            <person name="Frisvad J.C."/>
            <person name="Nielsen K.F."/>
            <person name="Lyhne E.K."/>
            <person name="Kogle M.E."/>
            <person name="Kuo A."/>
            <person name="Riley R."/>
            <person name="Clum A."/>
            <person name="Nolan M."/>
            <person name="Lipzen A."/>
            <person name="Salamov A."/>
            <person name="Henrissat B."/>
            <person name="Wiebenga A."/>
            <person name="De Vries R.P."/>
            <person name="Grigoriev I.V."/>
            <person name="Mortensen U.H."/>
            <person name="Andersen M.R."/>
            <person name="Baker S.E."/>
        </authorList>
    </citation>
    <scope>NUCLEOTIDE SEQUENCE [LARGE SCALE GENOMIC DNA]</scope>
    <source>
        <strain evidence="2 3">CBS 115572</strain>
    </source>
</reference>
<feature type="compositionally biased region" description="Basic and acidic residues" evidence="1">
    <location>
        <begin position="309"/>
        <end position="320"/>
    </location>
</feature>